<evidence type="ECO:0000259" key="1">
    <source>
        <dbReference type="Pfam" id="PF07726"/>
    </source>
</evidence>
<organism evidence="3 4">
    <name type="scientific">Halobellus salinus</name>
    <dbReference type="NCBI Taxonomy" id="931585"/>
    <lineage>
        <taxon>Archaea</taxon>
        <taxon>Methanobacteriati</taxon>
        <taxon>Methanobacteriota</taxon>
        <taxon>Stenosarchaea group</taxon>
        <taxon>Halobacteria</taxon>
        <taxon>Halobacteriales</taxon>
        <taxon>Haloferacaceae</taxon>
        <taxon>Halobellus</taxon>
    </lineage>
</organism>
<dbReference type="Pfam" id="PF07726">
    <property type="entry name" value="AAA_3"/>
    <property type="match status" value="1"/>
</dbReference>
<dbReference type="Proteomes" id="UP000653099">
    <property type="component" value="Unassembled WGS sequence"/>
</dbReference>
<dbReference type="Gene3D" id="1.10.8.80">
    <property type="entry name" value="Magnesium chelatase subunit I, C-Terminal domain"/>
    <property type="match status" value="1"/>
</dbReference>
<feature type="domain" description="ChlI/MoxR AAA lid" evidence="2">
    <location>
        <begin position="273"/>
        <end position="332"/>
    </location>
</feature>
<evidence type="ECO:0000313" key="4">
    <source>
        <dbReference type="Proteomes" id="UP000653099"/>
    </source>
</evidence>
<dbReference type="GO" id="GO:0016887">
    <property type="term" value="F:ATP hydrolysis activity"/>
    <property type="evidence" value="ECO:0007669"/>
    <property type="project" value="InterPro"/>
</dbReference>
<dbReference type="PANTHER" id="PTHR42759">
    <property type="entry name" value="MOXR FAMILY PROTEIN"/>
    <property type="match status" value="1"/>
</dbReference>
<gene>
    <name evidence="3" type="primary">moxR</name>
    <name evidence="3" type="ORF">GCM10008995_17880</name>
</gene>
<dbReference type="GO" id="GO:0005524">
    <property type="term" value="F:ATP binding"/>
    <property type="evidence" value="ECO:0007669"/>
    <property type="project" value="InterPro"/>
</dbReference>
<dbReference type="PIRSF" id="PIRSF002849">
    <property type="entry name" value="AAA_ATPase_chaperone_MoxR_prd"/>
    <property type="match status" value="1"/>
</dbReference>
<comment type="caution">
    <text evidence="3">The sequence shown here is derived from an EMBL/GenBank/DDBJ whole genome shotgun (WGS) entry which is preliminary data.</text>
</comment>
<name>A0A830EIJ6_9EURY</name>
<dbReference type="CDD" id="cd00009">
    <property type="entry name" value="AAA"/>
    <property type="match status" value="1"/>
</dbReference>
<keyword evidence="4" id="KW-1185">Reference proteome</keyword>
<dbReference type="InterPro" id="IPR050764">
    <property type="entry name" value="CbbQ/NirQ/NorQ/GpvN"/>
</dbReference>
<reference evidence="3" key="1">
    <citation type="journal article" date="2014" name="Int. J. Syst. Evol. Microbiol.">
        <title>Complete genome sequence of Corynebacterium casei LMG S-19264T (=DSM 44701T), isolated from a smear-ripened cheese.</title>
        <authorList>
            <consortium name="US DOE Joint Genome Institute (JGI-PGF)"/>
            <person name="Walter F."/>
            <person name="Albersmeier A."/>
            <person name="Kalinowski J."/>
            <person name="Ruckert C."/>
        </authorList>
    </citation>
    <scope>NUCLEOTIDE SEQUENCE</scope>
    <source>
        <strain evidence="3">JCM 14359</strain>
    </source>
</reference>
<sequence>MIPRTDDSHTTLPGPTHTAEYMTDVDAVTDQGRGEDLPPLDLDEAAELTARIADNVERVIVGQRDAIEHILVTLFARGNLLLEDVPGVGKTMLARAVATSLECSFNRVQFTPDLLPSDVTGVSVFNEKTREFEFQPGPVFGNVVLGDEINRAPPKTQAALLEVMSEDQVTVDGETYPVPDPFIVIATQNDVEPGRTYELPVAEVDRFTKKIRLGYPDAEEETELLGRVTGEHPIESLEAVASVADVRRARETVAGVTVREPVRSYISRLAGYTREHARLGASPRGAIAAVRASQVRAVFEGRDYVIPDDVQTEVPTVWGHRVRTDADADADGTAVVDRALEEVAVE</sequence>
<dbReference type="InterPro" id="IPR011703">
    <property type="entry name" value="ATPase_AAA-3"/>
</dbReference>
<evidence type="ECO:0000313" key="3">
    <source>
        <dbReference type="EMBL" id="GGJ08455.1"/>
    </source>
</evidence>
<dbReference type="InterPro" id="IPR041628">
    <property type="entry name" value="ChlI/MoxR_AAA_lid"/>
</dbReference>
<dbReference type="Pfam" id="PF17863">
    <property type="entry name" value="AAA_lid_2"/>
    <property type="match status" value="1"/>
</dbReference>
<evidence type="ECO:0000259" key="2">
    <source>
        <dbReference type="Pfam" id="PF17863"/>
    </source>
</evidence>
<dbReference type="PANTHER" id="PTHR42759:SF5">
    <property type="entry name" value="METHANOL DEHYDROGENASE REGULATOR"/>
    <property type="match status" value="1"/>
</dbReference>
<dbReference type="SUPFAM" id="SSF52540">
    <property type="entry name" value="P-loop containing nucleoside triphosphate hydrolases"/>
    <property type="match status" value="1"/>
</dbReference>
<dbReference type="EMBL" id="BMOC01000010">
    <property type="protein sequence ID" value="GGJ08455.1"/>
    <property type="molecule type" value="Genomic_DNA"/>
</dbReference>
<dbReference type="AlphaFoldDB" id="A0A830EIJ6"/>
<reference evidence="3" key="2">
    <citation type="submission" date="2020-09" db="EMBL/GenBank/DDBJ databases">
        <authorList>
            <person name="Sun Q."/>
            <person name="Ohkuma M."/>
        </authorList>
    </citation>
    <scope>NUCLEOTIDE SEQUENCE</scope>
    <source>
        <strain evidence="3">JCM 14359</strain>
    </source>
</reference>
<dbReference type="InterPro" id="IPR027417">
    <property type="entry name" value="P-loop_NTPase"/>
</dbReference>
<feature type="domain" description="ATPase AAA-3" evidence="1">
    <location>
        <begin position="80"/>
        <end position="208"/>
    </location>
</feature>
<accession>A0A830EIJ6</accession>
<dbReference type="Gene3D" id="3.40.50.300">
    <property type="entry name" value="P-loop containing nucleotide triphosphate hydrolases"/>
    <property type="match status" value="1"/>
</dbReference>
<proteinExistence type="predicted"/>
<protein>
    <submittedName>
        <fullName evidence="3">MoxR-like ATPase</fullName>
    </submittedName>
</protein>